<dbReference type="PANTHER" id="PTHR12015">
    <property type="entry name" value="SMALL INDUCIBLE CYTOKINE A"/>
    <property type="match status" value="1"/>
</dbReference>
<dbReference type="GO" id="GO:0005615">
    <property type="term" value="C:extracellular space"/>
    <property type="evidence" value="ECO:0007669"/>
    <property type="project" value="UniProtKB-KW"/>
</dbReference>
<evidence type="ECO:0000256" key="4">
    <source>
        <dbReference type="ARBA" id="ARBA00022525"/>
    </source>
</evidence>
<dbReference type="InterPro" id="IPR001089">
    <property type="entry name" value="Chemokine_CXC"/>
</dbReference>
<dbReference type="SMART" id="SM00199">
    <property type="entry name" value="SCY"/>
    <property type="match status" value="1"/>
</dbReference>
<gene>
    <name evidence="6" type="ORF">F2P81_010329</name>
</gene>
<dbReference type="GO" id="GO:0006952">
    <property type="term" value="P:defense response"/>
    <property type="evidence" value="ECO:0007669"/>
    <property type="project" value="InterPro"/>
</dbReference>
<accession>A0A6A4SXI1</accession>
<dbReference type="PRINTS" id="PR00436">
    <property type="entry name" value="INTERLEUKIN8"/>
</dbReference>
<name>A0A6A4SXI1_SCOMX</name>
<dbReference type="SUPFAM" id="SSF54117">
    <property type="entry name" value="Interleukin 8-like chemokines"/>
    <property type="match status" value="1"/>
</dbReference>
<evidence type="ECO:0000256" key="2">
    <source>
        <dbReference type="ARBA" id="ARBA00010665"/>
    </source>
</evidence>
<dbReference type="InterPro" id="IPR039809">
    <property type="entry name" value="Chemokine_b/g/d"/>
</dbReference>
<reference evidence="6 7" key="1">
    <citation type="submission" date="2019-06" db="EMBL/GenBank/DDBJ databases">
        <title>Draft genomes of female and male turbot (Scophthalmus maximus).</title>
        <authorList>
            <person name="Xu H."/>
            <person name="Xu X.-W."/>
            <person name="Shao C."/>
            <person name="Chen S."/>
        </authorList>
    </citation>
    <scope>NUCLEOTIDE SEQUENCE [LARGE SCALE GENOMIC DNA]</scope>
    <source>
        <strain evidence="6">Ysfricsl-2016a</strain>
        <tissue evidence="6">Blood</tissue>
    </source>
</reference>
<dbReference type="GO" id="GO:0008009">
    <property type="term" value="F:chemokine activity"/>
    <property type="evidence" value="ECO:0007669"/>
    <property type="project" value="InterPro"/>
</dbReference>
<organism evidence="6 7">
    <name type="scientific">Scophthalmus maximus</name>
    <name type="common">Turbot</name>
    <name type="synonym">Psetta maxima</name>
    <dbReference type="NCBI Taxonomy" id="52904"/>
    <lineage>
        <taxon>Eukaryota</taxon>
        <taxon>Metazoa</taxon>
        <taxon>Chordata</taxon>
        <taxon>Craniata</taxon>
        <taxon>Vertebrata</taxon>
        <taxon>Euteleostomi</taxon>
        <taxon>Actinopterygii</taxon>
        <taxon>Neopterygii</taxon>
        <taxon>Teleostei</taxon>
        <taxon>Neoteleostei</taxon>
        <taxon>Acanthomorphata</taxon>
        <taxon>Carangaria</taxon>
        <taxon>Pleuronectiformes</taxon>
        <taxon>Pleuronectoidei</taxon>
        <taxon>Scophthalmidae</taxon>
        <taxon>Scophthalmus</taxon>
    </lineage>
</organism>
<dbReference type="Proteomes" id="UP000438429">
    <property type="component" value="Unassembled WGS sequence"/>
</dbReference>
<dbReference type="GO" id="GO:0006955">
    <property type="term" value="P:immune response"/>
    <property type="evidence" value="ECO:0007669"/>
    <property type="project" value="InterPro"/>
</dbReference>
<dbReference type="Pfam" id="PF00048">
    <property type="entry name" value="IL8"/>
    <property type="match status" value="1"/>
</dbReference>
<dbReference type="PANTHER" id="PTHR12015:SF210">
    <property type="entry name" value="C-X-C MOTIF CHEMOKINE 9"/>
    <property type="match status" value="1"/>
</dbReference>
<dbReference type="CDD" id="cd00273">
    <property type="entry name" value="Chemokine_CXC"/>
    <property type="match status" value="1"/>
</dbReference>
<protein>
    <recommendedName>
        <fullName evidence="5">Chemokine interleukin-8-like domain-containing protein</fullName>
    </recommendedName>
</protein>
<comment type="similarity">
    <text evidence="2">Belongs to the intercrine alpha (chemokine CxC) family.</text>
</comment>
<dbReference type="InterPro" id="IPR001811">
    <property type="entry name" value="Chemokine_IL8-like_dom"/>
</dbReference>
<keyword evidence="3" id="KW-0202">Cytokine</keyword>
<sequence>MCRNTREWREIPGKSSWYLSQVSSTSYKNLDCNSDFSFRADMSTFTAVALLFFLAIPEGISVGDGGVILRCQCISKENKPIGRYIATVKVNHANSHCGNIEIIATLKWGGEKICLDPDVPWVKKVLGHKTTLSQIRERYERLREGFANNFLCNFSGEVSQTLSFAFIASLWDDWR</sequence>
<evidence type="ECO:0000256" key="3">
    <source>
        <dbReference type="ARBA" id="ARBA00022514"/>
    </source>
</evidence>
<comment type="subcellular location">
    <subcellularLocation>
        <location evidence="1">Secreted</location>
    </subcellularLocation>
</comment>
<dbReference type="PRINTS" id="PR00437">
    <property type="entry name" value="SMALLCYTKCXC"/>
</dbReference>
<evidence type="ECO:0000256" key="1">
    <source>
        <dbReference type="ARBA" id="ARBA00004613"/>
    </source>
</evidence>
<evidence type="ECO:0000313" key="7">
    <source>
        <dbReference type="Proteomes" id="UP000438429"/>
    </source>
</evidence>
<dbReference type="InterPro" id="IPR033899">
    <property type="entry name" value="CXC_Chemokine_domain"/>
</dbReference>
<proteinExistence type="inferred from homology"/>
<evidence type="ECO:0000313" key="6">
    <source>
        <dbReference type="EMBL" id="KAF0037455.1"/>
    </source>
</evidence>
<evidence type="ECO:0000259" key="5">
    <source>
        <dbReference type="SMART" id="SM00199"/>
    </source>
</evidence>
<comment type="caution">
    <text evidence="6">The sequence shown here is derived from an EMBL/GenBank/DDBJ whole genome shotgun (WGS) entry which is preliminary data.</text>
</comment>
<feature type="domain" description="Chemokine interleukin-8-like" evidence="5">
    <location>
        <begin position="68"/>
        <end position="129"/>
    </location>
</feature>
<dbReference type="InterPro" id="IPR036048">
    <property type="entry name" value="Interleukin_8-like_sf"/>
</dbReference>
<keyword evidence="4" id="KW-0964">Secreted</keyword>
<dbReference type="AlphaFoldDB" id="A0A6A4SXI1"/>
<dbReference type="EMBL" id="VEVO01000009">
    <property type="protein sequence ID" value="KAF0037455.1"/>
    <property type="molecule type" value="Genomic_DNA"/>
</dbReference>
<dbReference type="Gene3D" id="2.40.50.40">
    <property type="match status" value="1"/>
</dbReference>